<name>A0A6L2LZK4_TANCI</name>
<dbReference type="EMBL" id="BKCJ010005373">
    <property type="protein sequence ID" value="GEU66387.1"/>
    <property type="molecule type" value="Genomic_DNA"/>
</dbReference>
<dbReference type="AlphaFoldDB" id="A0A6L2LZK4"/>
<accession>A0A6L2LZK4</accession>
<comment type="caution">
    <text evidence="2">The sequence shown here is derived from an EMBL/GenBank/DDBJ whole genome shotgun (WGS) entry which is preliminary data.</text>
</comment>
<sequence length="152" mass="17041">MRRIETVEKNGNGNDNGNESRDSGSGRTLHTARKCMYKEFLNCQPLNFKGTEGAVGLGHCLIFIASENALDTPYGAMCIRRIGLISLELVIRSNQSRLIAINHVNFVSLTDDHLCIRRISEWGYARSGIDHYAYPCDELALIRRIFFAGYGV</sequence>
<reference evidence="2" key="1">
    <citation type="journal article" date="2019" name="Sci. Rep.">
        <title>Draft genome of Tanacetum cinerariifolium, the natural source of mosquito coil.</title>
        <authorList>
            <person name="Yamashiro T."/>
            <person name="Shiraishi A."/>
            <person name="Satake H."/>
            <person name="Nakayama K."/>
        </authorList>
    </citation>
    <scope>NUCLEOTIDE SEQUENCE</scope>
</reference>
<evidence type="ECO:0000256" key="1">
    <source>
        <dbReference type="SAM" id="MobiDB-lite"/>
    </source>
</evidence>
<feature type="region of interest" description="Disordered" evidence="1">
    <location>
        <begin position="1"/>
        <end position="27"/>
    </location>
</feature>
<evidence type="ECO:0000313" key="2">
    <source>
        <dbReference type="EMBL" id="GEU66387.1"/>
    </source>
</evidence>
<proteinExistence type="predicted"/>
<gene>
    <name evidence="2" type="ORF">Tci_038365</name>
</gene>
<protein>
    <submittedName>
        <fullName evidence="2">Uncharacterized protein</fullName>
    </submittedName>
</protein>
<organism evidence="2">
    <name type="scientific">Tanacetum cinerariifolium</name>
    <name type="common">Dalmatian daisy</name>
    <name type="synonym">Chrysanthemum cinerariifolium</name>
    <dbReference type="NCBI Taxonomy" id="118510"/>
    <lineage>
        <taxon>Eukaryota</taxon>
        <taxon>Viridiplantae</taxon>
        <taxon>Streptophyta</taxon>
        <taxon>Embryophyta</taxon>
        <taxon>Tracheophyta</taxon>
        <taxon>Spermatophyta</taxon>
        <taxon>Magnoliopsida</taxon>
        <taxon>eudicotyledons</taxon>
        <taxon>Gunneridae</taxon>
        <taxon>Pentapetalae</taxon>
        <taxon>asterids</taxon>
        <taxon>campanulids</taxon>
        <taxon>Asterales</taxon>
        <taxon>Asteraceae</taxon>
        <taxon>Asteroideae</taxon>
        <taxon>Anthemideae</taxon>
        <taxon>Anthemidinae</taxon>
        <taxon>Tanacetum</taxon>
    </lineage>
</organism>